<name>A0A2A5QSU6_9EURY</name>
<proteinExistence type="predicted"/>
<organism evidence="2 3">
    <name type="scientific">Natrinema ejinorense</name>
    <dbReference type="NCBI Taxonomy" id="373386"/>
    <lineage>
        <taxon>Archaea</taxon>
        <taxon>Methanobacteriati</taxon>
        <taxon>Methanobacteriota</taxon>
        <taxon>Stenosarchaea group</taxon>
        <taxon>Halobacteria</taxon>
        <taxon>Halobacteriales</taxon>
        <taxon>Natrialbaceae</taxon>
        <taxon>Natrinema</taxon>
    </lineage>
</organism>
<evidence type="ECO:0000256" key="1">
    <source>
        <dbReference type="SAM" id="MobiDB-lite"/>
    </source>
</evidence>
<dbReference type="EMBL" id="NXNI01000001">
    <property type="protein sequence ID" value="PCR89884.1"/>
    <property type="molecule type" value="Genomic_DNA"/>
</dbReference>
<sequence length="112" mass="12251">MELDPSETLSRTQSSRSRLELTTTVSVPGFGSRPRRLRLKGRDETQGCGPASVTIGPGLPLKPIGQRRGANHECRLSSSSSQSTLETDPRSVRRNGDDENERFTRAGAARRT</sequence>
<evidence type="ECO:0000313" key="3">
    <source>
        <dbReference type="Proteomes" id="UP000219689"/>
    </source>
</evidence>
<reference evidence="2 3" key="1">
    <citation type="submission" date="2017-09" db="EMBL/GenBank/DDBJ databases">
        <title>Genome sequences of Natrinema ejinorence JCM 13890T.</title>
        <authorList>
            <person name="Roh S.W."/>
            <person name="Kim Y.B."/>
            <person name="Kim J.Y."/>
        </authorList>
    </citation>
    <scope>NUCLEOTIDE SEQUENCE [LARGE SCALE GENOMIC DNA]</scope>
    <source>
        <strain evidence="2 3">JCM 13890</strain>
    </source>
</reference>
<feature type="compositionally biased region" description="Basic and acidic residues" evidence="1">
    <location>
        <begin position="87"/>
        <end position="104"/>
    </location>
</feature>
<dbReference type="Proteomes" id="UP000219689">
    <property type="component" value="Unassembled WGS sequence"/>
</dbReference>
<feature type="compositionally biased region" description="Low complexity" evidence="1">
    <location>
        <begin position="1"/>
        <end position="24"/>
    </location>
</feature>
<gene>
    <name evidence="2" type="ORF">CP557_04630</name>
</gene>
<protein>
    <submittedName>
        <fullName evidence="2">Uncharacterized protein</fullName>
    </submittedName>
</protein>
<dbReference type="AlphaFoldDB" id="A0A2A5QSU6"/>
<accession>A0A2A5QSU6</accession>
<feature type="region of interest" description="Disordered" evidence="1">
    <location>
        <begin position="1"/>
        <end position="112"/>
    </location>
</feature>
<evidence type="ECO:0000313" key="2">
    <source>
        <dbReference type="EMBL" id="PCR89884.1"/>
    </source>
</evidence>
<comment type="caution">
    <text evidence="2">The sequence shown here is derived from an EMBL/GenBank/DDBJ whole genome shotgun (WGS) entry which is preliminary data.</text>
</comment>
<keyword evidence="3" id="KW-1185">Reference proteome</keyword>